<dbReference type="EMBL" id="CP034460">
    <property type="protein sequence ID" value="QBM89831.1"/>
    <property type="molecule type" value="Genomic_DNA"/>
</dbReference>
<keyword evidence="5" id="KW-0862">Zinc</keyword>
<dbReference type="GO" id="GO:0033263">
    <property type="term" value="C:CORVET complex"/>
    <property type="evidence" value="ECO:0007669"/>
    <property type="project" value="UniProtKB-UniRule"/>
</dbReference>
<dbReference type="GO" id="GO:0007032">
    <property type="term" value="P:endosome organization"/>
    <property type="evidence" value="ECO:0007669"/>
    <property type="project" value="TreeGrafter"/>
</dbReference>
<dbReference type="InterPro" id="IPR024763">
    <property type="entry name" value="VPS11_C"/>
</dbReference>
<dbReference type="STRING" id="2163413.A0A4P6XUW9"/>
<organism evidence="13 14">
    <name type="scientific">Metschnikowia aff. pulcherrima</name>
    <dbReference type="NCBI Taxonomy" id="2163413"/>
    <lineage>
        <taxon>Eukaryota</taxon>
        <taxon>Fungi</taxon>
        <taxon>Dikarya</taxon>
        <taxon>Ascomycota</taxon>
        <taxon>Saccharomycotina</taxon>
        <taxon>Pichiomycetes</taxon>
        <taxon>Metschnikowiaceae</taxon>
        <taxon>Metschnikowia</taxon>
    </lineage>
</organism>
<proteinExistence type="inferred from homology"/>
<keyword evidence="9" id="KW-0926">Vacuole</keyword>
<dbReference type="PIRSF" id="PIRSF007860">
    <property type="entry name" value="VPS11"/>
    <property type="match status" value="1"/>
</dbReference>
<dbReference type="InterPro" id="IPR000547">
    <property type="entry name" value="Clathrin_H-chain/VPS_repeat"/>
</dbReference>
<gene>
    <name evidence="13" type="primary">MPUL0E00650</name>
    <name evidence="13" type="ORF">METSCH_E00650</name>
</gene>
<dbReference type="PROSITE" id="PS50236">
    <property type="entry name" value="CHCR"/>
    <property type="match status" value="1"/>
</dbReference>
<keyword evidence="14" id="KW-1185">Reference proteome</keyword>
<evidence type="ECO:0000256" key="6">
    <source>
        <dbReference type="ARBA" id="ARBA00022927"/>
    </source>
</evidence>
<dbReference type="EC" id="2.3.2.27" evidence="9"/>
<dbReference type="GO" id="GO:0030674">
    <property type="term" value="F:protein-macromolecule adaptor activity"/>
    <property type="evidence" value="ECO:0007669"/>
    <property type="project" value="TreeGrafter"/>
</dbReference>
<dbReference type="AlphaFoldDB" id="A0A4P6XUW9"/>
<keyword evidence="6 9" id="KW-0653">Protein transport</keyword>
<dbReference type="SUPFAM" id="SSF50978">
    <property type="entry name" value="WD40 repeat-like"/>
    <property type="match status" value="1"/>
</dbReference>
<dbReference type="Proteomes" id="UP000292447">
    <property type="component" value="Chromosome V"/>
</dbReference>
<dbReference type="SMART" id="SM00184">
    <property type="entry name" value="RING"/>
    <property type="match status" value="1"/>
</dbReference>
<keyword evidence="7 9" id="KW-0472">Membrane</keyword>
<evidence type="ECO:0000256" key="11">
    <source>
        <dbReference type="PROSITE-ProRule" id="PRU01006"/>
    </source>
</evidence>
<keyword evidence="9" id="KW-0833">Ubl conjugation pathway</keyword>
<dbReference type="PANTHER" id="PTHR23323">
    <property type="entry name" value="VACUOLAR PROTEIN SORTING-ASSOCIATED PROTEIN"/>
    <property type="match status" value="1"/>
</dbReference>
<dbReference type="PANTHER" id="PTHR23323:SF24">
    <property type="entry name" value="VACUOLAR PROTEIN SORTING-ASSOCIATED PROTEIN 11 HOMOLOG"/>
    <property type="match status" value="1"/>
</dbReference>
<comment type="subcellular location">
    <subcellularLocation>
        <location evidence="8">Endomembrane system</location>
        <topology evidence="8">Peripheral membrane protein</topology>
        <orientation evidence="8">Cytoplasmic side</orientation>
    </subcellularLocation>
    <subcellularLocation>
        <location evidence="9">Vacuole membrane</location>
        <topology evidence="9">Peripheral membrane protein</topology>
        <orientation evidence="9">Cytoplasmic side</orientation>
    </subcellularLocation>
</comment>
<dbReference type="InterPro" id="IPR001841">
    <property type="entry name" value="Znf_RING"/>
</dbReference>
<dbReference type="Gene3D" id="2.130.10.10">
    <property type="entry name" value="YVTN repeat-like/Quinoprotein amine dehydrogenase"/>
    <property type="match status" value="1"/>
</dbReference>
<keyword evidence="4 10" id="KW-0863">Zinc-finger</keyword>
<keyword evidence="3" id="KW-0479">Metal-binding</keyword>
<evidence type="ECO:0000256" key="3">
    <source>
        <dbReference type="ARBA" id="ARBA00022723"/>
    </source>
</evidence>
<dbReference type="InterPro" id="IPR057307">
    <property type="entry name" value="PEP5_VPS11_N"/>
</dbReference>
<dbReference type="GO" id="GO:0061630">
    <property type="term" value="F:ubiquitin protein ligase activity"/>
    <property type="evidence" value="ECO:0007669"/>
    <property type="project" value="UniProtKB-EC"/>
</dbReference>
<dbReference type="GO" id="GO:0008270">
    <property type="term" value="F:zinc ion binding"/>
    <property type="evidence" value="ECO:0007669"/>
    <property type="project" value="UniProtKB-KW"/>
</dbReference>
<evidence type="ECO:0000256" key="10">
    <source>
        <dbReference type="PROSITE-ProRule" id="PRU00175"/>
    </source>
</evidence>
<dbReference type="SUPFAM" id="SSF57850">
    <property type="entry name" value="RING/U-box"/>
    <property type="match status" value="1"/>
</dbReference>
<evidence type="ECO:0000256" key="4">
    <source>
        <dbReference type="ARBA" id="ARBA00022771"/>
    </source>
</evidence>
<evidence type="ECO:0000256" key="9">
    <source>
        <dbReference type="PIRNR" id="PIRNR007860"/>
    </source>
</evidence>
<dbReference type="InterPro" id="IPR013083">
    <property type="entry name" value="Znf_RING/FYVE/PHD"/>
</dbReference>
<evidence type="ECO:0000256" key="8">
    <source>
        <dbReference type="ARBA" id="ARBA00029433"/>
    </source>
</evidence>
<evidence type="ECO:0000313" key="14">
    <source>
        <dbReference type="Proteomes" id="UP000292447"/>
    </source>
</evidence>
<feature type="repeat" description="CHCR" evidence="11">
    <location>
        <begin position="411"/>
        <end position="582"/>
    </location>
</feature>
<dbReference type="InterPro" id="IPR057308">
    <property type="entry name" value="CHCR_PEP5_VPS11"/>
</dbReference>
<evidence type="ECO:0000259" key="12">
    <source>
        <dbReference type="PROSITE" id="PS50089"/>
    </source>
</evidence>
<keyword evidence="2 9" id="KW-0813">Transport</keyword>
<protein>
    <recommendedName>
        <fullName evidence="9">E3 ubiquitin-protein ligase PEP5</fullName>
        <ecNumber evidence="9">2.3.2.27</ecNumber>
    </recommendedName>
</protein>
<dbReference type="InterPro" id="IPR015943">
    <property type="entry name" value="WD40/YVTN_repeat-like_dom_sf"/>
</dbReference>
<evidence type="ECO:0000256" key="5">
    <source>
        <dbReference type="ARBA" id="ARBA00022833"/>
    </source>
</evidence>
<dbReference type="GO" id="GO:0007033">
    <property type="term" value="P:vacuole organization"/>
    <property type="evidence" value="ECO:0007669"/>
    <property type="project" value="TreeGrafter"/>
</dbReference>
<comment type="subunit">
    <text evidence="9">Component of the homotypic vacuole fusion and vacuole protein sorting (HOPS) complex. Component of the class C core vacuole/endosome tethering (CORVET) complex.</text>
</comment>
<evidence type="ECO:0000256" key="1">
    <source>
        <dbReference type="ARBA" id="ARBA00007070"/>
    </source>
</evidence>
<dbReference type="Pfam" id="PF23356">
    <property type="entry name" value="TPR_PEP5_VPS11"/>
    <property type="match status" value="1"/>
</dbReference>
<dbReference type="InterPro" id="IPR036322">
    <property type="entry name" value="WD40_repeat_dom_sf"/>
</dbReference>
<dbReference type="Gene3D" id="3.30.40.10">
    <property type="entry name" value="Zinc/RING finger domain, C3HC4 (zinc finger)"/>
    <property type="match status" value="1"/>
</dbReference>
<dbReference type="GO" id="GO:0006904">
    <property type="term" value="P:vesicle docking involved in exocytosis"/>
    <property type="evidence" value="ECO:0007669"/>
    <property type="project" value="TreeGrafter"/>
</dbReference>
<dbReference type="GO" id="GO:0006886">
    <property type="term" value="P:intracellular protein transport"/>
    <property type="evidence" value="ECO:0007669"/>
    <property type="project" value="UniProtKB-UniRule"/>
</dbReference>
<name>A0A4P6XUW9_9ASCO</name>
<dbReference type="PROSITE" id="PS50089">
    <property type="entry name" value="ZF_RING_2"/>
    <property type="match status" value="1"/>
</dbReference>
<reference evidence="14" key="1">
    <citation type="submission" date="2019-03" db="EMBL/GenBank/DDBJ databases">
        <title>Snf2 controls pulcherriminic acid biosynthesis and connects pigmentation and antifungal activity of the yeast Metschnikowia pulcherrima.</title>
        <authorList>
            <person name="Gore-Lloyd D."/>
            <person name="Sumann I."/>
            <person name="Brachmann A.O."/>
            <person name="Schneeberger K."/>
            <person name="Ortiz-Merino R.A."/>
            <person name="Moreno-Beltran M."/>
            <person name="Schlaefli M."/>
            <person name="Kirner P."/>
            <person name="Santos Kron A."/>
            <person name="Wolfe K.H."/>
            <person name="Piel J."/>
            <person name="Ahrens C.H."/>
            <person name="Henk D."/>
            <person name="Freimoser F.M."/>
        </authorList>
    </citation>
    <scope>NUCLEOTIDE SEQUENCE [LARGE SCALE GENOMIC DNA]</scope>
    <source>
        <strain evidence="14">APC 1.2</strain>
    </source>
</reference>
<evidence type="ECO:0000256" key="2">
    <source>
        <dbReference type="ARBA" id="ARBA00022448"/>
    </source>
</evidence>
<evidence type="ECO:0000256" key="7">
    <source>
        <dbReference type="ARBA" id="ARBA00023136"/>
    </source>
</evidence>
<dbReference type="GO" id="GO:0030897">
    <property type="term" value="C:HOPS complex"/>
    <property type="evidence" value="ECO:0007669"/>
    <property type="project" value="UniProtKB-UniRule"/>
</dbReference>
<feature type="domain" description="RING-type" evidence="12">
    <location>
        <begin position="905"/>
        <end position="951"/>
    </location>
</feature>
<dbReference type="Pfam" id="PF12451">
    <property type="entry name" value="VPS11_C"/>
    <property type="match status" value="1"/>
</dbReference>
<keyword evidence="9" id="KW-0808">Transferase</keyword>
<comment type="catalytic activity">
    <reaction evidence="9">
        <text>S-ubiquitinyl-[E2 ubiquitin-conjugating enzyme]-L-cysteine + [acceptor protein]-L-lysine = [E2 ubiquitin-conjugating enzyme]-L-cysteine + N(6)-ubiquitinyl-[acceptor protein]-L-lysine.</text>
        <dbReference type="EC" id="2.3.2.27"/>
    </reaction>
</comment>
<accession>A0A4P6XUW9</accession>
<dbReference type="InterPro" id="IPR016528">
    <property type="entry name" value="VPS11"/>
</dbReference>
<sequence length="1003" mass="114020">MSLPATWRQFQLFDFLPIRDPAYQLLLPLFLDPQLSAISAVQAHIIYAVNGHVKVLEKLLLSLVRLFCAYESEYRITYMEALPQLNIFVTVGENQGSPAIIKVWDLHKIMQLDDSTAADDDVMCHKYITTARVHDGDDLYPISCFLFNANLTCIALGYASGKVILVRGDLLRDRGSKQRLVYEGSDPITGARFHHSEEILYVVTTSKVFTLVTTGRNRGKPLRILSKDAGADLGCSEMDGRSSRLLVANLDGFTYYNTVGKAQVIGFSVPKRKILRLTRNYLLVVCPMEETTSTATRSTLTRLLVLDLFNMHISFSLTIPNLSVSHVFSAAAGHEAYLLSTDGVLYKLLEKPINQQIESIIQRELFPTALHLAKQHNLDSKTTMRINKLHAESLFNKKDYENSTQKFIDCLPFFVDRPASSDPMVESLDDFIIDVITKLKEVSNIHIMTKFLASLHEMHLADSDHLTLLLCCYCKLKMKDELDAFIAGVDLNAQLSLNRLDMSKLNFTLIINLFKECGYYPQAILLLYKLNHPHMIADIQLNDLKDYLVCLSYIKTLPVNELLNILIDFLKKLLDVMPLETTKLLVDVFTGKYKPETSHTLFGAEEKDEEVTDEKDVEEPALESYVPSYNAILGYLSNPLKQEEKEATPDESADQTPTYLPPRPSLVFSCFVNHSKEFVVFLEACHDAFDKYQGSSQERKTLITTLYEMYASLSAENSDEKSLWAEKAKTFLGDHLDSIDKSKAQLIALIYRLQVSDVFIKAKVEHSVEDAFRSAQMAGNFEKAFDITREFGEEKPTLYKQMLKFIVSSSSLIEKATRKDLQFLLEKVSEHKLAAPIEIIKILSSNEKCSIGIVKDFLIDYFGSVNKEITNNEKLIELYEKESTEDSLKLTELTSQPFILQSNLCSTCQLKLEFPAIFFKCKHAYHQRCLNENTYIPETAKPSAEPMCPLCASEIQNVQSIRESQLRTKFDYDTFKMKLDESDDRFKVITEYIGRGVMEFESD</sequence>
<dbReference type="GO" id="GO:0048284">
    <property type="term" value="P:organelle fusion"/>
    <property type="evidence" value="ECO:0007669"/>
    <property type="project" value="TreeGrafter"/>
</dbReference>
<dbReference type="GO" id="GO:0000329">
    <property type="term" value="C:fungal-type vacuole membrane"/>
    <property type="evidence" value="ECO:0007669"/>
    <property type="project" value="UniProtKB-UniRule"/>
</dbReference>
<comment type="similarity">
    <text evidence="1 9">Belongs to the VPS11 family.</text>
</comment>
<evidence type="ECO:0000313" key="13">
    <source>
        <dbReference type="EMBL" id="QBM89831.1"/>
    </source>
</evidence>
<dbReference type="Pfam" id="PF23341">
    <property type="entry name" value="PEP5_VPS11_N"/>
    <property type="match status" value="1"/>
</dbReference>